<evidence type="ECO:0000256" key="3">
    <source>
        <dbReference type="ARBA" id="ARBA00020352"/>
    </source>
</evidence>
<evidence type="ECO:0000259" key="19">
    <source>
        <dbReference type="SMART" id="SM00479"/>
    </source>
</evidence>
<feature type="binding site" evidence="16">
    <location>
        <position position="15"/>
    </location>
    <ligand>
        <name>substrate</name>
    </ligand>
</feature>
<dbReference type="InterPro" id="IPR036397">
    <property type="entry name" value="RNaseH_sf"/>
</dbReference>
<dbReference type="NCBIfam" id="NF004316">
    <property type="entry name" value="PRK05711.1"/>
    <property type="match status" value="1"/>
</dbReference>
<evidence type="ECO:0000256" key="8">
    <source>
        <dbReference type="ARBA" id="ARBA00022723"/>
    </source>
</evidence>
<dbReference type="Gene3D" id="3.30.420.10">
    <property type="entry name" value="Ribonuclease H-like superfamily/Ribonuclease H"/>
    <property type="match status" value="1"/>
</dbReference>
<dbReference type="STRING" id="45496.SAMN04488079_11860"/>
<dbReference type="CDD" id="cd06131">
    <property type="entry name" value="DNA_pol_III_epsilon_Ecoli_like"/>
    <property type="match status" value="1"/>
</dbReference>
<evidence type="ECO:0000256" key="18">
    <source>
        <dbReference type="RuleBase" id="RU364087"/>
    </source>
</evidence>
<evidence type="ECO:0000256" key="5">
    <source>
        <dbReference type="ARBA" id="ARBA00022695"/>
    </source>
</evidence>
<evidence type="ECO:0000313" key="21">
    <source>
        <dbReference type="Proteomes" id="UP000198924"/>
    </source>
</evidence>
<feature type="binding site" evidence="16">
    <location>
        <position position="63"/>
    </location>
    <ligand>
        <name>substrate</name>
    </ligand>
</feature>
<dbReference type="InterPro" id="IPR012337">
    <property type="entry name" value="RNaseH-like_sf"/>
</dbReference>
<feature type="binding site" evidence="17">
    <location>
        <position position="164"/>
    </location>
    <ligand>
        <name>a divalent metal cation</name>
        <dbReference type="ChEBI" id="CHEBI:60240"/>
        <label>1</label>
        <note>catalytic</note>
    </ligand>
</feature>
<accession>A0A1I4BEU3</accession>
<protein>
    <recommendedName>
        <fullName evidence="3 18">DNA polymerase III subunit epsilon</fullName>
        <ecNumber evidence="2 18">2.7.7.7</ecNumber>
    </recommendedName>
</protein>
<keyword evidence="12 18" id="KW-0239">DNA-directed DNA polymerase</keyword>
<reference evidence="21" key="1">
    <citation type="submission" date="2016-10" db="EMBL/GenBank/DDBJ databases">
        <authorList>
            <person name="Varghese N."/>
            <person name="Submissions S."/>
        </authorList>
    </citation>
    <scope>NUCLEOTIDE SEQUENCE [LARGE SCALE GENOMIC DNA]</scope>
    <source>
        <strain evidence="21">DSM 11578</strain>
    </source>
</reference>
<keyword evidence="8 17" id="KW-0479">Metal-binding</keyword>
<evidence type="ECO:0000256" key="16">
    <source>
        <dbReference type="PIRSR" id="PIRSR606309-2"/>
    </source>
</evidence>
<keyword evidence="10 18" id="KW-0269">Exonuclease</keyword>
<dbReference type="SUPFAM" id="SSF53098">
    <property type="entry name" value="Ribonuclease H-like"/>
    <property type="match status" value="1"/>
</dbReference>
<name>A0A1I4BEU3_9GAMM</name>
<dbReference type="PANTHER" id="PTHR30231:SF41">
    <property type="entry name" value="DNA POLYMERASE III SUBUNIT EPSILON"/>
    <property type="match status" value="1"/>
</dbReference>
<dbReference type="InterPro" id="IPR006309">
    <property type="entry name" value="DnaQ_proteo"/>
</dbReference>
<dbReference type="FunFam" id="3.30.420.10:FF:000012">
    <property type="entry name" value="DNA polymerase III subunit epsilon"/>
    <property type="match status" value="1"/>
</dbReference>
<evidence type="ECO:0000256" key="6">
    <source>
        <dbReference type="ARBA" id="ARBA00022705"/>
    </source>
</evidence>
<dbReference type="GO" id="GO:0003887">
    <property type="term" value="F:DNA-directed DNA polymerase activity"/>
    <property type="evidence" value="ECO:0007669"/>
    <property type="project" value="UniProtKB-KW"/>
</dbReference>
<evidence type="ECO:0000256" key="14">
    <source>
        <dbReference type="ARBA" id="ARBA00049244"/>
    </source>
</evidence>
<dbReference type="EC" id="2.7.7.7" evidence="2 18"/>
<organism evidence="20 21">
    <name type="scientific">Methylophaga sulfidovorans</name>
    <dbReference type="NCBI Taxonomy" id="45496"/>
    <lineage>
        <taxon>Bacteria</taxon>
        <taxon>Pseudomonadati</taxon>
        <taxon>Pseudomonadota</taxon>
        <taxon>Gammaproteobacteria</taxon>
        <taxon>Thiotrichales</taxon>
        <taxon>Piscirickettsiaceae</taxon>
        <taxon>Methylophaga</taxon>
    </lineage>
</organism>
<feature type="binding site" evidence="16">
    <location>
        <position position="164"/>
    </location>
    <ligand>
        <name>substrate</name>
    </ligand>
</feature>
<dbReference type="GO" id="GO:0008408">
    <property type="term" value="F:3'-5' exonuclease activity"/>
    <property type="evidence" value="ECO:0007669"/>
    <property type="project" value="TreeGrafter"/>
</dbReference>
<keyword evidence="21" id="KW-1185">Reference proteome</keyword>
<comment type="cofactor">
    <cofactor evidence="17">
        <name>Mg(2+)</name>
        <dbReference type="ChEBI" id="CHEBI:18420"/>
    </cofactor>
    <cofactor evidence="17">
        <name>Mn(2+)</name>
        <dbReference type="ChEBI" id="CHEBI:29035"/>
    </cofactor>
    <text evidence="17">Binds 2 divalent metal cations. Magnesium or manganese.</text>
</comment>
<evidence type="ECO:0000256" key="2">
    <source>
        <dbReference type="ARBA" id="ARBA00012417"/>
    </source>
</evidence>
<evidence type="ECO:0000256" key="9">
    <source>
        <dbReference type="ARBA" id="ARBA00022801"/>
    </source>
</evidence>
<evidence type="ECO:0000256" key="12">
    <source>
        <dbReference type="ARBA" id="ARBA00022932"/>
    </source>
</evidence>
<dbReference type="PANTHER" id="PTHR30231">
    <property type="entry name" value="DNA POLYMERASE III SUBUNIT EPSILON"/>
    <property type="match status" value="1"/>
</dbReference>
<dbReference type="OrthoDB" id="9804290at2"/>
<dbReference type="InterPro" id="IPR013520">
    <property type="entry name" value="Ribonucl_H"/>
</dbReference>
<comment type="subunit">
    <text evidence="18">DNA polymerase III contains a core (composed of alpha, epsilon and theta chains) that associates with a tau subunit. This core dimerizes to form the POLIII' complex. PolIII' associates with the gamma complex (composed of gamma, delta, delta', psi and chi chains) and with the beta chain to form the complete DNA polymerase III complex.</text>
</comment>
<evidence type="ECO:0000256" key="10">
    <source>
        <dbReference type="ARBA" id="ARBA00022839"/>
    </source>
</evidence>
<feature type="domain" description="Exonuclease" evidence="19">
    <location>
        <begin position="8"/>
        <end position="181"/>
    </location>
</feature>
<evidence type="ECO:0000256" key="17">
    <source>
        <dbReference type="PIRSR" id="PIRSR606309-3"/>
    </source>
</evidence>
<evidence type="ECO:0000256" key="13">
    <source>
        <dbReference type="ARBA" id="ARBA00023211"/>
    </source>
</evidence>
<evidence type="ECO:0000256" key="15">
    <source>
        <dbReference type="PIRSR" id="PIRSR606309-1"/>
    </source>
</evidence>
<gene>
    <name evidence="18" type="primary">dnaQ</name>
    <name evidence="20" type="ORF">SAMN04488079_11860</name>
</gene>
<dbReference type="RefSeq" id="WP_091715564.1">
    <property type="nucleotide sequence ID" value="NZ_FOSH01000018.1"/>
</dbReference>
<keyword evidence="5 18" id="KW-0548">Nucleotidyltransferase</keyword>
<feature type="binding site" evidence="17">
    <location>
        <position position="15"/>
    </location>
    <ligand>
        <name>a divalent metal cation</name>
        <dbReference type="ChEBI" id="CHEBI:60240"/>
        <label>1</label>
        <note>catalytic</note>
    </ligand>
</feature>
<keyword evidence="6 18" id="KW-0235">DNA replication</keyword>
<keyword evidence="9 18" id="KW-0378">Hydrolase</keyword>
<dbReference type="NCBIfam" id="TIGR00573">
    <property type="entry name" value="dnaq"/>
    <property type="match status" value="1"/>
</dbReference>
<dbReference type="Pfam" id="PF00929">
    <property type="entry name" value="RNase_T"/>
    <property type="match status" value="1"/>
</dbReference>
<dbReference type="InterPro" id="IPR006054">
    <property type="entry name" value="DnaQ"/>
</dbReference>
<dbReference type="NCBIfam" id="TIGR01406">
    <property type="entry name" value="dnaQ_proteo"/>
    <property type="match status" value="1"/>
</dbReference>
<comment type="cofactor">
    <cofactor evidence="1 18">
        <name>Mn(2+)</name>
        <dbReference type="ChEBI" id="CHEBI:29035"/>
    </cofactor>
</comment>
<dbReference type="GO" id="GO:0046872">
    <property type="term" value="F:metal ion binding"/>
    <property type="evidence" value="ECO:0007669"/>
    <property type="project" value="UniProtKB-KW"/>
</dbReference>
<dbReference type="EMBL" id="FOSH01000018">
    <property type="protein sequence ID" value="SFK66516.1"/>
    <property type="molecule type" value="Genomic_DNA"/>
</dbReference>
<dbReference type="Proteomes" id="UP000198924">
    <property type="component" value="Unassembled WGS sequence"/>
</dbReference>
<sequence length="245" mass="27413">MAENIVKRQVILDTETTGISTAEDHRIIEIGCVEMVNRRLTGQTFHQYINPHREIDAGAIEVHGITNEFLADKPSFEDVAEDFLQFIEGAELIIHNAPFDVGFIDHELKKLKGEKRRVNTLCSVLDTLKMARDKHPGQKNNLDALCKRYDVDNSNRELHGALLDAEILADVYLAMTGGQVSMLLAAEEEVETKSSSDNEVEETLSSVPSRKLRVIRASEEELVAHEAMLEKVQKSSGGECVWLKS</sequence>
<comment type="function">
    <text evidence="18">DNA polymerase III is a complex, multichain enzyme responsible for most of the replicative synthesis in bacteria. The epsilon subunit contain the editing function and is a proofreading 3'-5' exonuclease.</text>
</comment>
<feature type="binding site" evidence="16">
    <location>
        <position position="13"/>
    </location>
    <ligand>
        <name>substrate</name>
    </ligand>
</feature>
<keyword evidence="4 18" id="KW-0808">Transferase</keyword>
<comment type="catalytic activity">
    <reaction evidence="14 18">
        <text>DNA(n) + a 2'-deoxyribonucleoside 5'-triphosphate = DNA(n+1) + diphosphate</text>
        <dbReference type="Rhea" id="RHEA:22508"/>
        <dbReference type="Rhea" id="RHEA-COMP:17339"/>
        <dbReference type="Rhea" id="RHEA-COMP:17340"/>
        <dbReference type="ChEBI" id="CHEBI:33019"/>
        <dbReference type="ChEBI" id="CHEBI:61560"/>
        <dbReference type="ChEBI" id="CHEBI:173112"/>
        <dbReference type="EC" id="2.7.7.7"/>
    </reaction>
</comment>
<dbReference type="SMART" id="SM00479">
    <property type="entry name" value="EXOIII"/>
    <property type="match status" value="1"/>
</dbReference>
<evidence type="ECO:0000256" key="7">
    <source>
        <dbReference type="ARBA" id="ARBA00022722"/>
    </source>
</evidence>
<evidence type="ECO:0000313" key="20">
    <source>
        <dbReference type="EMBL" id="SFK66516.1"/>
    </source>
</evidence>
<feature type="active site" description="Proton acceptor" evidence="15">
    <location>
        <position position="159"/>
    </location>
</feature>
<evidence type="ECO:0000256" key="1">
    <source>
        <dbReference type="ARBA" id="ARBA00001936"/>
    </source>
</evidence>
<dbReference type="GO" id="GO:0003677">
    <property type="term" value="F:DNA binding"/>
    <property type="evidence" value="ECO:0007669"/>
    <property type="project" value="InterPro"/>
</dbReference>
<keyword evidence="7 18" id="KW-0540">Nuclease</keyword>
<dbReference type="GO" id="GO:0005829">
    <property type="term" value="C:cytosol"/>
    <property type="evidence" value="ECO:0007669"/>
    <property type="project" value="TreeGrafter"/>
</dbReference>
<keyword evidence="11 17" id="KW-0460">Magnesium</keyword>
<feature type="binding site" evidence="17">
    <location>
        <position position="13"/>
    </location>
    <ligand>
        <name>a divalent metal cation</name>
        <dbReference type="ChEBI" id="CHEBI:60240"/>
        <label>1</label>
        <note>catalytic</note>
    </ligand>
</feature>
<keyword evidence="13 17" id="KW-0464">Manganese</keyword>
<evidence type="ECO:0000256" key="4">
    <source>
        <dbReference type="ARBA" id="ARBA00022679"/>
    </source>
</evidence>
<dbReference type="GO" id="GO:0045004">
    <property type="term" value="P:DNA replication proofreading"/>
    <property type="evidence" value="ECO:0007669"/>
    <property type="project" value="TreeGrafter"/>
</dbReference>
<proteinExistence type="predicted"/>
<evidence type="ECO:0000256" key="11">
    <source>
        <dbReference type="ARBA" id="ARBA00022842"/>
    </source>
</evidence>
<dbReference type="AlphaFoldDB" id="A0A1I4BEU3"/>